<feature type="compositionally biased region" description="Low complexity" evidence="1">
    <location>
        <begin position="141"/>
        <end position="151"/>
    </location>
</feature>
<feature type="compositionally biased region" description="Polar residues" evidence="1">
    <location>
        <begin position="164"/>
        <end position="182"/>
    </location>
</feature>
<reference evidence="3 4" key="1">
    <citation type="submission" date="2015-02" db="EMBL/GenBank/DDBJ databases">
        <authorList>
            <person name="Chooi Y.-H."/>
        </authorList>
    </citation>
    <scope>NUCLEOTIDE SEQUENCE [LARGE SCALE GENOMIC DNA]</scope>
    <source>
        <strain evidence="3">E3</strain>
    </source>
</reference>
<feature type="transmembrane region" description="Helical" evidence="2">
    <location>
        <begin position="210"/>
        <end position="228"/>
    </location>
</feature>
<keyword evidence="2" id="KW-0812">Transmembrane</keyword>
<evidence type="ECO:0000256" key="1">
    <source>
        <dbReference type="SAM" id="MobiDB-lite"/>
    </source>
</evidence>
<feature type="transmembrane region" description="Helical" evidence="2">
    <location>
        <begin position="298"/>
        <end position="323"/>
    </location>
</feature>
<feature type="region of interest" description="Disordered" evidence="1">
    <location>
        <begin position="141"/>
        <end position="182"/>
    </location>
</feature>
<evidence type="ECO:0000313" key="3">
    <source>
        <dbReference type="EMBL" id="CEO96953.1"/>
    </source>
</evidence>
<gene>
    <name evidence="3" type="ORF">PBRA_005557</name>
</gene>
<dbReference type="AlphaFoldDB" id="A0A0G4INQ6"/>
<protein>
    <submittedName>
        <fullName evidence="3">Uncharacterized protein</fullName>
    </submittedName>
</protein>
<dbReference type="Proteomes" id="UP000039324">
    <property type="component" value="Unassembled WGS sequence"/>
</dbReference>
<keyword evidence="2" id="KW-0472">Membrane</keyword>
<name>A0A0G4INQ6_PLABS</name>
<organism evidence="3 4">
    <name type="scientific">Plasmodiophora brassicae</name>
    <name type="common">Clubroot disease agent</name>
    <dbReference type="NCBI Taxonomy" id="37360"/>
    <lineage>
        <taxon>Eukaryota</taxon>
        <taxon>Sar</taxon>
        <taxon>Rhizaria</taxon>
        <taxon>Endomyxa</taxon>
        <taxon>Phytomyxea</taxon>
        <taxon>Plasmodiophorida</taxon>
        <taxon>Plasmodiophoridae</taxon>
        <taxon>Plasmodiophora</taxon>
    </lineage>
</organism>
<evidence type="ECO:0000256" key="2">
    <source>
        <dbReference type="SAM" id="Phobius"/>
    </source>
</evidence>
<accession>A0A0G4INQ6</accession>
<keyword evidence="4" id="KW-1185">Reference proteome</keyword>
<keyword evidence="2" id="KW-1133">Transmembrane helix</keyword>
<proteinExistence type="predicted"/>
<sequence length="344" mass="37860">MIGVKTPDIVRHLEPHVYELLEAFVLNGNSPRMYLFDMLYSLKHKDAHHRREDVVTETEMLVGKRTTLDCEKTNSSLWKEVCRLPGPSRPYRLFGYQTKEAEIKQLLEDVNRETSAYEKEGKEFKAYHVIREAFASIALQSTPNSHSSTVSSDKDGRRTRAQAHVQSNAQHIPDSETGSSEFMASNTANTNQLVTSPTIKTSTHTRRGSALVSGALLLLPILAGAAVLRIRKPVVPSPTASPSFSYRPGAVVGALSVPVILTAIAQRRTNRVDQEHPVRVDPPARAGATAGLFDSIPAWVWLLVAGGAILAVVAVILLVRAYTRHAVHSFQKRQAAVITEDLFA</sequence>
<evidence type="ECO:0000313" key="4">
    <source>
        <dbReference type="Proteomes" id="UP000039324"/>
    </source>
</evidence>
<dbReference type="EMBL" id="CDSF01000077">
    <property type="protein sequence ID" value="CEO96953.1"/>
    <property type="molecule type" value="Genomic_DNA"/>
</dbReference>